<sequence>MAPRTSPKSTAESPEPEGRKRRRTPLACDECRDRKRKCDGVKPVCGACRRRSIATCVWNEERVSKGWSNSYVEGLRARIRELELAQNHPSVQAGEDVLPPESSPQELAKANLEMPQPMARPTSPLADQTTQNLSDYYPDVQVEYRPIATHSFSELPNNMSRSSRSKSDSPAFQDADPDPDADSDSDDTDVNAMGVIAPLNGMNGRRNRRPSEYFGPSSTCQDELASVLSPSYTSSGRSCALKTDSAVFGMTIPPRDEADDLVENYWRWTHSLYPSIHRPSFEERYRMMWYPKTESRCRSTEAYSPRPAGLYATMSDRLFYCMLNTVFALGALFSSRMDHKDRDQVSREFFERAKKLMDLDMLAAGSLALVQTLLLMGQYLQSTEMSSYCWNIVGLAVRVAQSIGLHHDPKSCNQGCCPAQTLDQVETEMRRRAWAGCVLLDRVLSLTYGRPLIVHAAMSQSQLVLPQAIDDEYLTRLPEAPGSQPDGIPSLTECYIQTVQLQDILGEVLTSLYYPDPTGPGASHNGAAKNTDFHRLFAMDSLLTGWHSRLPPHLQASRYKNSGVPPALDLSEREVVYRRQATVLEVRYLHVRMMMLRPVLSGLCDPTFQSSGPGTDSELAQSNMQDGMILKAANLCVSGAQELLQLIEENMYYKTDLLSPPWYTVFYIHSCAIVFLISLLCSPKYIRCMDEASLLGGLDRCFAALRAYQSRSRAAGRCRKFLISVEQEVFHYRSQNDTGMTNGLGVLETSGITAALGGENGYVRPDPSAWSKDMLSRPDVIQEDMRFDQHLWMCNTPDIAWLSNGTYYEGPIENSGE</sequence>
<evidence type="ECO:0000256" key="6">
    <source>
        <dbReference type="SAM" id="MobiDB-lite"/>
    </source>
</evidence>
<comment type="caution">
    <text evidence="9">The sequence shown here is derived from an EMBL/GenBank/DDBJ whole genome shotgun (WGS) entry which is preliminary data.</text>
</comment>
<dbReference type="InterPro" id="IPR007219">
    <property type="entry name" value="XnlR_reg_dom"/>
</dbReference>
<keyword evidence="2" id="KW-0805">Transcription regulation</keyword>
<dbReference type="SMART" id="SM00906">
    <property type="entry name" value="Fungal_trans"/>
    <property type="match status" value="1"/>
</dbReference>
<feature type="domain" description="Zn(2)-C6 fungal-type" evidence="8">
    <location>
        <begin position="27"/>
        <end position="58"/>
    </location>
</feature>
<dbReference type="PANTHER" id="PTHR47424:SF3">
    <property type="entry name" value="REGULATORY PROTEIN GAL4"/>
    <property type="match status" value="1"/>
</dbReference>
<dbReference type="SUPFAM" id="SSF57701">
    <property type="entry name" value="Zn2/Cys6 DNA-binding domain"/>
    <property type="match status" value="1"/>
</dbReference>
<dbReference type="Pfam" id="PF04082">
    <property type="entry name" value="Fungal_trans"/>
    <property type="match status" value="1"/>
</dbReference>
<dbReference type="InterPro" id="IPR001138">
    <property type="entry name" value="Zn2Cys6_DnaBD"/>
</dbReference>
<dbReference type="STRING" id="490622.A0A395NE96"/>
<evidence type="ECO:0000256" key="1">
    <source>
        <dbReference type="ARBA" id="ARBA00022723"/>
    </source>
</evidence>
<evidence type="ECO:0000313" key="10">
    <source>
        <dbReference type="Proteomes" id="UP000266272"/>
    </source>
</evidence>
<dbReference type="InterPro" id="IPR051127">
    <property type="entry name" value="Fungal_SecMet_Regulators"/>
</dbReference>
<gene>
    <name evidence="9" type="ORF">TARUN_7916</name>
</gene>
<reference evidence="9 10" key="1">
    <citation type="journal article" date="2018" name="PLoS Pathog.">
        <title>Evolution of structural diversity of trichothecenes, a family of toxins produced by plant pathogenic and entomopathogenic fungi.</title>
        <authorList>
            <person name="Proctor R.H."/>
            <person name="McCormick S.P."/>
            <person name="Kim H.S."/>
            <person name="Cardoza R.E."/>
            <person name="Stanley A.M."/>
            <person name="Lindo L."/>
            <person name="Kelly A."/>
            <person name="Brown D.W."/>
            <person name="Lee T."/>
            <person name="Vaughan M.M."/>
            <person name="Alexander N.J."/>
            <person name="Busman M."/>
            <person name="Gutierrez S."/>
        </authorList>
    </citation>
    <scope>NUCLEOTIDE SEQUENCE [LARGE SCALE GENOMIC DNA]</scope>
    <source>
        <strain evidence="9 10">IBT 40837</strain>
    </source>
</reference>
<accession>A0A395NE96</accession>
<feature type="region of interest" description="Disordered" evidence="6">
    <location>
        <begin position="153"/>
        <end position="217"/>
    </location>
</feature>
<dbReference type="InterPro" id="IPR036864">
    <property type="entry name" value="Zn2-C6_fun-type_DNA-bd_sf"/>
</dbReference>
<evidence type="ECO:0000259" key="8">
    <source>
        <dbReference type="PROSITE" id="PS50048"/>
    </source>
</evidence>
<keyword evidence="3" id="KW-0238">DNA-binding</keyword>
<dbReference type="PROSITE" id="PS00463">
    <property type="entry name" value="ZN2_CY6_FUNGAL_1"/>
    <property type="match status" value="1"/>
</dbReference>
<dbReference type="CDD" id="cd12148">
    <property type="entry name" value="fungal_TF_MHR"/>
    <property type="match status" value="1"/>
</dbReference>
<dbReference type="Gene3D" id="4.10.240.10">
    <property type="entry name" value="Zn(2)-C6 fungal-type DNA-binding domain"/>
    <property type="match status" value="1"/>
</dbReference>
<evidence type="ECO:0000256" key="7">
    <source>
        <dbReference type="SAM" id="Phobius"/>
    </source>
</evidence>
<keyword evidence="7" id="KW-0472">Membrane</keyword>
<dbReference type="GO" id="GO:0000435">
    <property type="term" value="P:positive regulation of transcription from RNA polymerase II promoter by galactose"/>
    <property type="evidence" value="ECO:0007669"/>
    <property type="project" value="TreeGrafter"/>
</dbReference>
<evidence type="ECO:0000256" key="4">
    <source>
        <dbReference type="ARBA" id="ARBA00023163"/>
    </source>
</evidence>
<dbReference type="GO" id="GO:0000978">
    <property type="term" value="F:RNA polymerase II cis-regulatory region sequence-specific DNA binding"/>
    <property type="evidence" value="ECO:0007669"/>
    <property type="project" value="TreeGrafter"/>
</dbReference>
<keyword evidence="7" id="KW-0812">Transmembrane</keyword>
<dbReference type="GO" id="GO:0000981">
    <property type="term" value="F:DNA-binding transcription factor activity, RNA polymerase II-specific"/>
    <property type="evidence" value="ECO:0007669"/>
    <property type="project" value="InterPro"/>
</dbReference>
<dbReference type="PROSITE" id="PS50048">
    <property type="entry name" value="ZN2_CY6_FUNGAL_2"/>
    <property type="match status" value="1"/>
</dbReference>
<dbReference type="Pfam" id="PF00172">
    <property type="entry name" value="Zn_clus"/>
    <property type="match status" value="1"/>
</dbReference>
<evidence type="ECO:0000313" key="9">
    <source>
        <dbReference type="EMBL" id="RFU74289.1"/>
    </source>
</evidence>
<keyword evidence="4" id="KW-0804">Transcription</keyword>
<feature type="compositionally biased region" description="Acidic residues" evidence="6">
    <location>
        <begin position="175"/>
        <end position="189"/>
    </location>
</feature>
<feature type="transmembrane region" description="Helical" evidence="7">
    <location>
        <begin position="662"/>
        <end position="681"/>
    </location>
</feature>
<dbReference type="GO" id="GO:0006351">
    <property type="term" value="P:DNA-templated transcription"/>
    <property type="evidence" value="ECO:0007669"/>
    <property type="project" value="InterPro"/>
</dbReference>
<dbReference type="GO" id="GO:0008270">
    <property type="term" value="F:zinc ion binding"/>
    <property type="evidence" value="ECO:0007669"/>
    <property type="project" value="InterPro"/>
</dbReference>
<name>A0A395NE96_TRIAR</name>
<dbReference type="OrthoDB" id="424974at2759"/>
<evidence type="ECO:0000256" key="5">
    <source>
        <dbReference type="ARBA" id="ARBA00023242"/>
    </source>
</evidence>
<dbReference type="AlphaFoldDB" id="A0A395NE96"/>
<dbReference type="EMBL" id="PXOA01000550">
    <property type="protein sequence ID" value="RFU74289.1"/>
    <property type="molecule type" value="Genomic_DNA"/>
</dbReference>
<evidence type="ECO:0000256" key="2">
    <source>
        <dbReference type="ARBA" id="ARBA00023015"/>
    </source>
</evidence>
<proteinExistence type="predicted"/>
<dbReference type="CDD" id="cd00067">
    <property type="entry name" value="GAL4"/>
    <property type="match status" value="1"/>
</dbReference>
<feature type="region of interest" description="Disordered" evidence="6">
    <location>
        <begin position="1"/>
        <end position="25"/>
    </location>
</feature>
<dbReference type="GO" id="GO:0005634">
    <property type="term" value="C:nucleus"/>
    <property type="evidence" value="ECO:0007669"/>
    <property type="project" value="TreeGrafter"/>
</dbReference>
<keyword evidence="7" id="KW-1133">Transmembrane helix</keyword>
<dbReference type="PANTHER" id="PTHR47424">
    <property type="entry name" value="REGULATORY PROTEIN GAL4"/>
    <property type="match status" value="1"/>
</dbReference>
<dbReference type="Proteomes" id="UP000266272">
    <property type="component" value="Unassembled WGS sequence"/>
</dbReference>
<keyword evidence="10" id="KW-1185">Reference proteome</keyword>
<keyword evidence="1" id="KW-0479">Metal-binding</keyword>
<protein>
    <submittedName>
        <fullName evidence="9">C6 transcription factor</fullName>
    </submittedName>
</protein>
<keyword evidence="5" id="KW-0539">Nucleus</keyword>
<feature type="compositionally biased region" description="Polar residues" evidence="6">
    <location>
        <begin position="1"/>
        <end position="12"/>
    </location>
</feature>
<evidence type="ECO:0000256" key="3">
    <source>
        <dbReference type="ARBA" id="ARBA00023125"/>
    </source>
</evidence>
<organism evidence="9 10">
    <name type="scientific">Trichoderma arundinaceum</name>
    <dbReference type="NCBI Taxonomy" id="490622"/>
    <lineage>
        <taxon>Eukaryota</taxon>
        <taxon>Fungi</taxon>
        <taxon>Dikarya</taxon>
        <taxon>Ascomycota</taxon>
        <taxon>Pezizomycotina</taxon>
        <taxon>Sordariomycetes</taxon>
        <taxon>Hypocreomycetidae</taxon>
        <taxon>Hypocreales</taxon>
        <taxon>Hypocreaceae</taxon>
        <taxon>Trichoderma</taxon>
    </lineage>
</organism>
<dbReference type="SMART" id="SM00066">
    <property type="entry name" value="GAL4"/>
    <property type="match status" value="1"/>
</dbReference>